<dbReference type="InterPro" id="IPR001844">
    <property type="entry name" value="Cpn60/GroEL"/>
</dbReference>
<keyword evidence="2" id="KW-0378">Hydrolase</keyword>
<evidence type="ECO:0000313" key="6">
    <source>
        <dbReference type="EMBL" id="PWA67596.1"/>
    </source>
</evidence>
<dbReference type="SUPFAM" id="SSF54849">
    <property type="entry name" value="GroEL-intermediate domain like"/>
    <property type="match status" value="1"/>
</dbReference>
<feature type="region of interest" description="Disordered" evidence="4">
    <location>
        <begin position="136"/>
        <end position="194"/>
    </location>
</feature>
<dbReference type="GO" id="GO:0140662">
    <property type="term" value="F:ATP-dependent protein folding chaperone"/>
    <property type="evidence" value="ECO:0007669"/>
    <property type="project" value="InterPro"/>
</dbReference>
<dbReference type="Gene3D" id="3.30.260.10">
    <property type="entry name" value="TCP-1-like chaperonin intermediate domain"/>
    <property type="match status" value="1"/>
</dbReference>
<feature type="compositionally biased region" description="Basic and acidic residues" evidence="4">
    <location>
        <begin position="41"/>
        <end position="50"/>
    </location>
</feature>
<organism evidence="6 7">
    <name type="scientific">Artemisia annua</name>
    <name type="common">Sweet wormwood</name>
    <dbReference type="NCBI Taxonomy" id="35608"/>
    <lineage>
        <taxon>Eukaryota</taxon>
        <taxon>Viridiplantae</taxon>
        <taxon>Streptophyta</taxon>
        <taxon>Embryophyta</taxon>
        <taxon>Tracheophyta</taxon>
        <taxon>Spermatophyta</taxon>
        <taxon>Magnoliopsida</taxon>
        <taxon>eudicotyledons</taxon>
        <taxon>Gunneridae</taxon>
        <taxon>Pentapetalae</taxon>
        <taxon>asterids</taxon>
        <taxon>campanulids</taxon>
        <taxon>Asterales</taxon>
        <taxon>Asteraceae</taxon>
        <taxon>Asteroideae</taxon>
        <taxon>Anthemideae</taxon>
        <taxon>Artemisiinae</taxon>
        <taxon>Artemisia</taxon>
    </lineage>
</organism>
<evidence type="ECO:0000256" key="1">
    <source>
        <dbReference type="ARBA" id="ARBA00006607"/>
    </source>
</evidence>
<dbReference type="AlphaFoldDB" id="A0A2U1N2A4"/>
<evidence type="ECO:0000256" key="3">
    <source>
        <dbReference type="ARBA" id="ARBA00023186"/>
    </source>
</evidence>
<evidence type="ECO:0000256" key="4">
    <source>
        <dbReference type="SAM" id="MobiDB-lite"/>
    </source>
</evidence>
<dbReference type="OrthoDB" id="1112938at2759"/>
<protein>
    <submittedName>
        <fullName evidence="6">Chaperonin 60 subunit alpha 2, chloroplastic</fullName>
    </submittedName>
</protein>
<feature type="domain" description="Pectinesterase catalytic" evidence="5">
    <location>
        <begin position="642"/>
        <end position="698"/>
    </location>
</feature>
<keyword evidence="7" id="KW-1185">Reference proteome</keyword>
<name>A0A2U1N2A4_ARTAN</name>
<sequence length="714" mass="79961">MTECARHLFIGAMFFNKAGICHHEENRLKGPQESETSPATKESEKEKNDSQMRMHLIDEFIHQMDEDIVPEQPKTSVLIRTLCKQGSLDTKKLQKHNQELHEAMMHHELLQEKQNPNVVVYCFRGLWISILHTTMKGSRPRPRGQPQSQVVPPFPQPHQMNYYPNSYNANSHYFQQPGSNPLTSTHTTTGSQGPRFYNQVMVKPMIRSQGEKVGESSPAVVKSEIPKSQKTGEDTSTFHQKDLETIAGISTPTVVKEQEQTARMAPPISIDKWMMFVILGFANINQRSLEGLRDTEIAMGAYQPCLTWAHKCSIPQRQVCRTGQQGVLGVEMLPIGGTSCCEPLLWYISDTCIFIKRLQLKQTIQLVTVPPLKFFLAREMIKSGLLAVAFGANPISLKKGMERTVKELIKVLKSKEIPVKKSDDIKAVASISAGNNEFIGNFIAEAIDKLWHDGIISIESSSSSETSVIVEEGMKFPGSKLLLAQAKNEIMKHLVILLAAAALHLMVREFYRSGDEDGPCKVWSELICAFDEVMSVEHAEAVTIDHVKQHMKKCYRSSAAVSTPSKSHMAPPPTDPITIESGDNPDIEYKIHPIIDNEWFSSEKVLITENPNIPLPAELRKQVGTVAYIECRSKTQQGLRQLKQWSSILALDTCFYGEYANVVGAAGMDRRVKWKGYKLIKDRNEDMQCVAGAFVQGNGRLKITGAPFYLGLKG</sequence>
<proteinExistence type="inferred from homology"/>
<dbReference type="GO" id="GO:0042545">
    <property type="term" value="P:cell wall modification"/>
    <property type="evidence" value="ECO:0007669"/>
    <property type="project" value="InterPro"/>
</dbReference>
<gene>
    <name evidence="6" type="ORF">CTI12_AA316460</name>
</gene>
<dbReference type="EMBL" id="PKPP01003805">
    <property type="protein sequence ID" value="PWA67596.1"/>
    <property type="molecule type" value="Genomic_DNA"/>
</dbReference>
<feature type="region of interest" description="Disordered" evidence="4">
    <location>
        <begin position="562"/>
        <end position="582"/>
    </location>
</feature>
<dbReference type="STRING" id="35608.A0A2U1N2A4"/>
<dbReference type="GO" id="GO:0042026">
    <property type="term" value="P:protein refolding"/>
    <property type="evidence" value="ECO:0007669"/>
    <property type="project" value="InterPro"/>
</dbReference>
<feature type="region of interest" description="Disordered" evidence="4">
    <location>
        <begin position="209"/>
        <end position="235"/>
    </location>
</feature>
<feature type="compositionally biased region" description="Basic and acidic residues" evidence="4">
    <location>
        <begin position="224"/>
        <end position="233"/>
    </location>
</feature>
<feature type="compositionally biased region" description="Polar residues" evidence="4">
    <location>
        <begin position="162"/>
        <end position="192"/>
    </location>
</feature>
<evidence type="ECO:0000256" key="2">
    <source>
        <dbReference type="ARBA" id="ARBA00022801"/>
    </source>
</evidence>
<dbReference type="InterPro" id="IPR000070">
    <property type="entry name" value="Pectinesterase_cat"/>
</dbReference>
<reference evidence="6 7" key="1">
    <citation type="journal article" date="2018" name="Mol. Plant">
        <title>The genome of Artemisia annua provides insight into the evolution of Asteraceae family and artemisinin biosynthesis.</title>
        <authorList>
            <person name="Shen Q."/>
            <person name="Zhang L."/>
            <person name="Liao Z."/>
            <person name="Wang S."/>
            <person name="Yan T."/>
            <person name="Shi P."/>
            <person name="Liu M."/>
            <person name="Fu X."/>
            <person name="Pan Q."/>
            <person name="Wang Y."/>
            <person name="Lv Z."/>
            <person name="Lu X."/>
            <person name="Zhang F."/>
            <person name="Jiang W."/>
            <person name="Ma Y."/>
            <person name="Chen M."/>
            <person name="Hao X."/>
            <person name="Li L."/>
            <person name="Tang Y."/>
            <person name="Lv G."/>
            <person name="Zhou Y."/>
            <person name="Sun X."/>
            <person name="Brodelius P.E."/>
            <person name="Rose J.K.C."/>
            <person name="Tang K."/>
        </authorList>
    </citation>
    <scope>NUCLEOTIDE SEQUENCE [LARGE SCALE GENOMIC DNA]</scope>
    <source>
        <strain evidence="7">cv. Huhao1</strain>
        <tissue evidence="6">Leaf</tissue>
    </source>
</reference>
<dbReference type="InterPro" id="IPR027410">
    <property type="entry name" value="TCP-1-like_intermed_sf"/>
</dbReference>
<keyword evidence="3" id="KW-0143">Chaperone</keyword>
<comment type="caution">
    <text evidence="6">The sequence shown here is derived from an EMBL/GenBank/DDBJ whole genome shotgun (WGS) entry which is preliminary data.</text>
</comment>
<dbReference type="InterPro" id="IPR027413">
    <property type="entry name" value="GROEL-like_equatorial_sf"/>
</dbReference>
<dbReference type="Gene3D" id="1.10.560.10">
    <property type="entry name" value="GroEL-like equatorial domain"/>
    <property type="match status" value="1"/>
</dbReference>
<feature type="region of interest" description="Disordered" evidence="4">
    <location>
        <begin position="26"/>
        <end position="50"/>
    </location>
</feature>
<dbReference type="Proteomes" id="UP000245207">
    <property type="component" value="Unassembled WGS sequence"/>
</dbReference>
<evidence type="ECO:0000313" key="7">
    <source>
        <dbReference type="Proteomes" id="UP000245207"/>
    </source>
</evidence>
<evidence type="ECO:0000259" key="5">
    <source>
        <dbReference type="Pfam" id="PF01095"/>
    </source>
</evidence>
<comment type="similarity">
    <text evidence="1">Belongs to the chaperonin (HSP60) family.</text>
</comment>
<accession>A0A2U1N2A4</accession>
<dbReference type="GO" id="GO:0030599">
    <property type="term" value="F:pectinesterase activity"/>
    <property type="evidence" value="ECO:0007669"/>
    <property type="project" value="InterPro"/>
</dbReference>
<dbReference type="Pfam" id="PF01095">
    <property type="entry name" value="Pectinesterase"/>
    <property type="match status" value="1"/>
</dbReference>
<dbReference type="PANTHER" id="PTHR45633">
    <property type="entry name" value="60 KDA HEAT SHOCK PROTEIN, MITOCHONDRIAL"/>
    <property type="match status" value="1"/>
</dbReference>